<evidence type="ECO:0000313" key="3">
    <source>
        <dbReference type="Proteomes" id="UP001174909"/>
    </source>
</evidence>
<dbReference type="InterPro" id="IPR041726">
    <property type="entry name" value="ACAD10_11_N"/>
</dbReference>
<dbReference type="InterPro" id="IPR011009">
    <property type="entry name" value="Kinase-like_dom_sf"/>
</dbReference>
<proteinExistence type="predicted"/>
<accession>A0AA35WGV2</accession>
<dbReference type="InterPro" id="IPR002575">
    <property type="entry name" value="Aminoglycoside_PTrfase"/>
</dbReference>
<dbReference type="Proteomes" id="UP001174909">
    <property type="component" value="Unassembled WGS sequence"/>
</dbReference>
<dbReference type="EMBL" id="CASHTH010001241">
    <property type="protein sequence ID" value="CAI8013152.1"/>
    <property type="molecule type" value="Genomic_DNA"/>
</dbReference>
<dbReference type="SUPFAM" id="SSF56112">
    <property type="entry name" value="Protein kinase-like (PK-like)"/>
    <property type="match status" value="1"/>
</dbReference>
<dbReference type="InterPro" id="IPR052898">
    <property type="entry name" value="ACAD10-like"/>
</dbReference>
<name>A0AA35WGV2_GEOBA</name>
<feature type="domain" description="Aminoglycoside phosphotransferase" evidence="1">
    <location>
        <begin position="39"/>
        <end position="272"/>
    </location>
</feature>
<dbReference type="AlphaFoldDB" id="A0AA35WGV2"/>
<dbReference type="CDD" id="cd05154">
    <property type="entry name" value="ACAD10_11_N-like"/>
    <property type="match status" value="1"/>
</dbReference>
<dbReference type="Pfam" id="PF01636">
    <property type="entry name" value="APH"/>
    <property type="match status" value="1"/>
</dbReference>
<gene>
    <name evidence="2" type="ORF">GBAR_LOCUS8381</name>
</gene>
<evidence type="ECO:0000313" key="2">
    <source>
        <dbReference type="EMBL" id="CAI8013152.1"/>
    </source>
</evidence>
<comment type="caution">
    <text evidence="2">The sequence shown here is derived from an EMBL/GenBank/DDBJ whole genome shotgun (WGS) entry which is preliminary data.</text>
</comment>
<sequence length="406" mass="45790">MELNIKEVPERLKIDAESLRRYLAARLPGFKCDPGRLVVRQFSHGESNPTYHLMAAAPGELVLRRRPPGKLLPGAHRVDREYKVISALHGVGFPVPRPFLYCEDSSVIGTEFYIMECVKGRIFHDTNLPDMSPGERRELFVAMTTTLTQLHSIDWRVCGLEQYGGRGDYCSRQVSVWANNYEMASKETEKYSEMRELGDWLKTNTPPVSNQSLGNIESVPLFRAIVHGDYRLDNVIFHPTEPRVVAVLDWELSTIGHHTSDLAYFSLFTSPGLIPDLTDDIQRDEGFPSSDDIMMMYATMTMRPHPLPHWTFFLALSYFRMASIAQGVYARGIQGNASSSIALFYKNLVQPLAEAGCALIRTVKNTPPVLDFVGYSQRAKVTLSKLKEFMREHVYPAEPVSGGTPL</sequence>
<reference evidence="2" key="1">
    <citation type="submission" date="2023-03" db="EMBL/GenBank/DDBJ databases">
        <authorList>
            <person name="Steffen K."/>
            <person name="Cardenas P."/>
        </authorList>
    </citation>
    <scope>NUCLEOTIDE SEQUENCE</scope>
</reference>
<dbReference type="PANTHER" id="PTHR47829:SF3">
    <property type="entry name" value="AMINOGLYCOSIDE PHOSPHOTRANSFERASE DOMAIN-CONTAINING PROTEIN"/>
    <property type="match status" value="1"/>
</dbReference>
<dbReference type="PANTHER" id="PTHR47829">
    <property type="entry name" value="HYDROLASE, PUTATIVE (AFU_ORTHOLOGUE AFUA_1G12880)-RELATED"/>
    <property type="match status" value="1"/>
</dbReference>
<dbReference type="Gene3D" id="3.30.200.20">
    <property type="entry name" value="Phosphorylase Kinase, domain 1"/>
    <property type="match status" value="1"/>
</dbReference>
<dbReference type="Gene3D" id="3.90.1200.10">
    <property type="match status" value="1"/>
</dbReference>
<protein>
    <submittedName>
        <fullName evidence="2">Acyl-CoA dehydrogenase family member 11</fullName>
    </submittedName>
</protein>
<organism evidence="2 3">
    <name type="scientific">Geodia barretti</name>
    <name type="common">Barrett's horny sponge</name>
    <dbReference type="NCBI Taxonomy" id="519541"/>
    <lineage>
        <taxon>Eukaryota</taxon>
        <taxon>Metazoa</taxon>
        <taxon>Porifera</taxon>
        <taxon>Demospongiae</taxon>
        <taxon>Heteroscleromorpha</taxon>
        <taxon>Tetractinellida</taxon>
        <taxon>Astrophorina</taxon>
        <taxon>Geodiidae</taxon>
        <taxon>Geodia</taxon>
    </lineage>
</organism>
<evidence type="ECO:0000259" key="1">
    <source>
        <dbReference type="Pfam" id="PF01636"/>
    </source>
</evidence>
<keyword evidence="3" id="KW-1185">Reference proteome</keyword>